<accession>A0AAW5TS79</accession>
<evidence type="ECO:0000313" key="2">
    <source>
        <dbReference type="EMBL" id="MCW2280419.1"/>
    </source>
</evidence>
<comment type="caution">
    <text evidence="2">The sequence shown here is derived from an EMBL/GenBank/DDBJ whole genome shotgun (WGS) entry which is preliminary data.</text>
</comment>
<sequence length="129" mass="15019">MKDMLHELMQSLCEASEIKAIKENGGLKSYQRWDELPKEASSITISPLGPPESEGFGSNRSLMKHFVFQISVESINRMESKALQRKIELILQRQGFYQMSGGLDEYFVETNRYVDSRYYEGNSRIYEDY</sequence>
<evidence type="ECO:0008006" key="4">
    <source>
        <dbReference type="Google" id="ProtNLM"/>
    </source>
</evidence>
<organism evidence="2 3">
    <name type="scientific">Lactococcus lactis</name>
    <dbReference type="NCBI Taxonomy" id="1358"/>
    <lineage>
        <taxon>Bacteria</taxon>
        <taxon>Bacillati</taxon>
        <taxon>Bacillota</taxon>
        <taxon>Bacilli</taxon>
        <taxon>Lactobacillales</taxon>
        <taxon>Streptococcaceae</taxon>
        <taxon>Lactococcus</taxon>
    </lineage>
</organism>
<dbReference type="EMBL" id="JAOQNN010000001">
    <property type="protein sequence ID" value="MCW2279875.1"/>
    <property type="molecule type" value="Genomic_DNA"/>
</dbReference>
<evidence type="ECO:0000313" key="3">
    <source>
        <dbReference type="Proteomes" id="UP001207687"/>
    </source>
</evidence>
<dbReference type="EMBL" id="JAOQNN010000001">
    <property type="protein sequence ID" value="MCW2280419.1"/>
    <property type="molecule type" value="Genomic_DNA"/>
</dbReference>
<dbReference type="RefSeq" id="WP_264653664.1">
    <property type="nucleotide sequence ID" value="NZ_JAOQNN010000001.1"/>
</dbReference>
<protein>
    <recommendedName>
        <fullName evidence="4">Phage protein</fullName>
    </recommendedName>
</protein>
<dbReference type="Proteomes" id="UP001207687">
    <property type="component" value="Unassembled WGS sequence"/>
</dbReference>
<proteinExistence type="predicted"/>
<evidence type="ECO:0000313" key="1">
    <source>
        <dbReference type="EMBL" id="MCW2279875.1"/>
    </source>
</evidence>
<dbReference type="AlphaFoldDB" id="A0AAW5TS79"/>
<name>A0AAW5TS79_9LACT</name>
<reference evidence="2" key="1">
    <citation type="submission" date="2023-08" db="EMBL/GenBank/DDBJ databases">
        <title>Genomic analyses of the natural microbiome of Caenorhabditis elegans.</title>
        <authorList>
            <person name="Samuel B."/>
        </authorList>
    </citation>
    <scope>NUCLEOTIDE SEQUENCE</scope>
    <source>
        <strain evidence="2">BIGb0220</strain>
    </source>
</reference>
<gene>
    <name evidence="1" type="ORF">M2256_000333</name>
    <name evidence="2" type="ORF">M2256_000877</name>
</gene>